<dbReference type="InterPro" id="IPR050509">
    <property type="entry name" value="CoA-transferase_III"/>
</dbReference>
<dbReference type="Gene3D" id="3.40.50.10540">
    <property type="entry name" value="Crotonobetainyl-coa:carnitine coa-transferase, domain 1"/>
    <property type="match status" value="1"/>
</dbReference>
<dbReference type="EMBL" id="VTOU01000002">
    <property type="protein sequence ID" value="TZG27382.1"/>
    <property type="molecule type" value="Genomic_DNA"/>
</dbReference>
<organism evidence="1 2">
    <name type="scientific">Sphingomonas montanisoli</name>
    <dbReference type="NCBI Taxonomy" id="2606412"/>
    <lineage>
        <taxon>Bacteria</taxon>
        <taxon>Pseudomonadati</taxon>
        <taxon>Pseudomonadota</taxon>
        <taxon>Alphaproteobacteria</taxon>
        <taxon>Sphingomonadales</taxon>
        <taxon>Sphingomonadaceae</taxon>
        <taxon>Sphingomonas</taxon>
    </lineage>
</organism>
<dbReference type="PANTHER" id="PTHR48228">
    <property type="entry name" value="SUCCINYL-COA--D-CITRAMALATE COA-TRANSFERASE"/>
    <property type="match status" value="1"/>
</dbReference>
<name>A0A5D9C8C1_9SPHN</name>
<dbReference type="InterPro" id="IPR003673">
    <property type="entry name" value="CoA-Trfase_fam_III"/>
</dbReference>
<dbReference type="Pfam" id="PF02515">
    <property type="entry name" value="CoA_transf_3"/>
    <property type="match status" value="1"/>
</dbReference>
<comment type="caution">
    <text evidence="1">The sequence shown here is derived from an EMBL/GenBank/DDBJ whole genome shotgun (WGS) entry which is preliminary data.</text>
</comment>
<dbReference type="AlphaFoldDB" id="A0A5D9C8C1"/>
<dbReference type="InterPro" id="IPR023606">
    <property type="entry name" value="CoA-Trfase_III_dom_1_sf"/>
</dbReference>
<dbReference type="InterPro" id="IPR044855">
    <property type="entry name" value="CoA-Trfase_III_dom3_sf"/>
</dbReference>
<dbReference type="SUPFAM" id="SSF89796">
    <property type="entry name" value="CoA-transferase family III (CaiB/BaiF)"/>
    <property type="match status" value="1"/>
</dbReference>
<proteinExistence type="predicted"/>
<keyword evidence="1" id="KW-0808">Transferase</keyword>
<dbReference type="PANTHER" id="PTHR48228:SF2">
    <property type="entry name" value="E-CINNAMOYL-COA:R-PHENYLLACTATE COA TRANSFERASE LARGE SUBUNIT"/>
    <property type="match status" value="1"/>
</dbReference>
<keyword evidence="2" id="KW-1185">Reference proteome</keyword>
<evidence type="ECO:0000313" key="2">
    <source>
        <dbReference type="Proteomes" id="UP000322077"/>
    </source>
</evidence>
<protein>
    <submittedName>
        <fullName evidence="1">CoA transferase</fullName>
    </submittedName>
</protein>
<reference evidence="1 2" key="1">
    <citation type="submission" date="2019-08" db="EMBL/GenBank/DDBJ databases">
        <authorList>
            <person name="Wang G."/>
            <person name="Xu Z."/>
        </authorList>
    </citation>
    <scope>NUCLEOTIDE SEQUENCE [LARGE SCALE GENOMIC DNA]</scope>
    <source>
        <strain evidence="1 2">ZX</strain>
    </source>
</reference>
<dbReference type="Gene3D" id="3.30.1540.10">
    <property type="entry name" value="formyl-coa transferase, domain 3"/>
    <property type="match status" value="1"/>
</dbReference>
<gene>
    <name evidence="1" type="ORF">FYJ91_07245</name>
</gene>
<dbReference type="GO" id="GO:0016740">
    <property type="term" value="F:transferase activity"/>
    <property type="evidence" value="ECO:0007669"/>
    <property type="project" value="UniProtKB-KW"/>
</dbReference>
<sequence>MVINEVFAGVRIVELAQYVFVPGASVLMADHGAEVIHVEPTGTGDPYRTLNIGDGREVGSVNLAMEQNNRGKKSIALDLKKPEGREAMLKLIETADVFLTSLRPKAIRGLGLDIEDLRKVNPKLIYARGNGFGFKGADADRPGFDASAFWARGGLAFAFTPPGQPLTPPRAAFGDHSGSVALAFGIASALYKRAMTGEPSVVDTSLLSTATWMLSADITYSQSPDYVAHNPNVHRFPLMYAYPTNDGRMIQLMLLDPQPKWPGLCKMIGLEHLIDDPRFADNKSRMANGSALVELIGAEIIKHGWLDHWKPIFEAWDAPWELIQTIEDVRVDPQVHANGMMFNMTAPDGSEVSVIAGPASFDGQAGPRFPKGSPGMGEHTEELLRSAGYDDTAIAALKASGVAQ</sequence>
<evidence type="ECO:0000313" key="1">
    <source>
        <dbReference type="EMBL" id="TZG27382.1"/>
    </source>
</evidence>
<accession>A0A5D9C8C1</accession>
<dbReference type="Proteomes" id="UP000322077">
    <property type="component" value="Unassembled WGS sequence"/>
</dbReference>